<dbReference type="GO" id="GO:0007131">
    <property type="term" value="P:reciprocal meiotic recombination"/>
    <property type="evidence" value="ECO:0007669"/>
    <property type="project" value="InterPro"/>
</dbReference>
<evidence type="ECO:0000259" key="3">
    <source>
        <dbReference type="Pfam" id="PF25874"/>
    </source>
</evidence>
<evidence type="ECO:0000313" key="4">
    <source>
        <dbReference type="EMBL" id="TVU48964.1"/>
    </source>
</evidence>
<proteinExistence type="predicted"/>
<evidence type="ECO:0000256" key="2">
    <source>
        <dbReference type="SAM" id="MobiDB-lite"/>
    </source>
</evidence>
<feature type="compositionally biased region" description="Basic and acidic residues" evidence="2">
    <location>
        <begin position="445"/>
        <end position="457"/>
    </location>
</feature>
<feature type="non-terminal residue" evidence="4">
    <location>
        <position position="1"/>
    </location>
</feature>
<feature type="region of interest" description="Disordered" evidence="2">
    <location>
        <begin position="537"/>
        <end position="574"/>
    </location>
</feature>
<feature type="region of interest" description="Disordered" evidence="2">
    <location>
        <begin position="36"/>
        <end position="68"/>
    </location>
</feature>
<dbReference type="InterPro" id="IPR044221">
    <property type="entry name" value="DYAD/AMEIOTIC1"/>
</dbReference>
<feature type="compositionally biased region" description="Pro residues" evidence="2">
    <location>
        <begin position="263"/>
        <end position="290"/>
    </location>
</feature>
<dbReference type="EMBL" id="RWGY01000002">
    <property type="protein sequence ID" value="TVU48964.1"/>
    <property type="molecule type" value="Genomic_DNA"/>
</dbReference>
<name>A0A5J9WNU9_9POAL</name>
<feature type="compositionally biased region" description="Low complexity" evidence="2">
    <location>
        <begin position="552"/>
        <end position="563"/>
    </location>
</feature>
<feature type="region of interest" description="Disordered" evidence="2">
    <location>
        <begin position="339"/>
        <end position="485"/>
    </location>
</feature>
<evidence type="ECO:0000313" key="5">
    <source>
        <dbReference type="Proteomes" id="UP000324897"/>
    </source>
</evidence>
<feature type="compositionally biased region" description="Basic and acidic residues" evidence="2">
    <location>
        <begin position="347"/>
        <end position="359"/>
    </location>
</feature>
<feature type="compositionally biased region" description="Pro residues" evidence="2">
    <location>
        <begin position="231"/>
        <end position="240"/>
    </location>
</feature>
<accession>A0A5J9WNU9</accession>
<reference evidence="4 5" key="1">
    <citation type="journal article" date="2019" name="Sci. Rep.">
        <title>A high-quality genome of Eragrostis curvula grass provides insights into Poaceae evolution and supports new strategies to enhance forage quality.</title>
        <authorList>
            <person name="Carballo J."/>
            <person name="Santos B.A.C.M."/>
            <person name="Zappacosta D."/>
            <person name="Garbus I."/>
            <person name="Selva J.P."/>
            <person name="Gallo C.A."/>
            <person name="Diaz A."/>
            <person name="Albertini E."/>
            <person name="Caccamo M."/>
            <person name="Echenique V."/>
        </authorList>
    </citation>
    <scope>NUCLEOTIDE SEQUENCE [LARGE SCALE GENOMIC DNA]</scope>
    <source>
        <strain evidence="5">cv. Victoria</strain>
        <tissue evidence="4">Leaf</tissue>
    </source>
</reference>
<dbReference type="InterPro" id="IPR059080">
    <property type="entry name" value="WHD_PTC1"/>
</dbReference>
<dbReference type="AlphaFoldDB" id="A0A5J9WNU9"/>
<gene>
    <name evidence="4" type="ORF">EJB05_00252</name>
</gene>
<dbReference type="OrthoDB" id="515863at2759"/>
<dbReference type="PANTHER" id="PTHR46740:SF6">
    <property type="entry name" value="OS12G0623300 PROTEIN"/>
    <property type="match status" value="1"/>
</dbReference>
<comment type="caution">
    <text evidence="4">The sequence shown here is derived from an EMBL/GenBank/DDBJ whole genome shotgun (WGS) entry which is preliminary data.</text>
</comment>
<feature type="coiled-coil region" evidence="1">
    <location>
        <begin position="693"/>
        <end position="790"/>
    </location>
</feature>
<feature type="region of interest" description="Disordered" evidence="2">
    <location>
        <begin position="942"/>
        <end position="961"/>
    </location>
</feature>
<organism evidence="4 5">
    <name type="scientific">Eragrostis curvula</name>
    <name type="common">weeping love grass</name>
    <dbReference type="NCBI Taxonomy" id="38414"/>
    <lineage>
        <taxon>Eukaryota</taxon>
        <taxon>Viridiplantae</taxon>
        <taxon>Streptophyta</taxon>
        <taxon>Embryophyta</taxon>
        <taxon>Tracheophyta</taxon>
        <taxon>Spermatophyta</taxon>
        <taxon>Magnoliopsida</taxon>
        <taxon>Liliopsida</taxon>
        <taxon>Poales</taxon>
        <taxon>Poaceae</taxon>
        <taxon>PACMAD clade</taxon>
        <taxon>Chloridoideae</taxon>
        <taxon>Eragrostideae</taxon>
        <taxon>Eragrostidinae</taxon>
        <taxon>Eragrostis</taxon>
    </lineage>
</organism>
<dbReference type="PANTHER" id="PTHR46740">
    <property type="entry name" value="PROTEIN DYAD"/>
    <property type="match status" value="1"/>
</dbReference>
<sequence>MSTGQPVDRHAVRGGQPSFLPDHLLQLLLCSAPKEQSDGKAKWQHQQPFPRKAEESNGKASALPCHAASRSDLNSDHLGLSTPVRASAPFFFSFSPPPGSASRKVLSFLSSFPAFPSSDSSRDPLFSSVTLPSLASERAHGARACRPSSMMSGGFGGGGGGIIPASRFLRRRAAAEDLGGAADVDAFWSAAPRLYDFSQQQQLQAPAPPPAAPTPETEPRDPCLLLTLRPQPSPPPPSPPLATRRSPSPEPCDDPCLLMLQLPPSPPPPPPPPSPPAARRAPSPPPPPSLEPRSPSLLASLRGSLGWVGKRSATYGRPRARDGGASAALLTLLEAVEKRPAAAPVVERGDHEEEGDARGGARKKMKRLEEVEGGRANSNKRAVVEAEEEARSRRVTRSLALRRRRDARRRAKKVALQAVKEEEDAAAVKVVKTEQRRSRKKRERSGRDRDRRRDGAKRAKKVLPPVKEEEEDDDEGSSGGDKKRKRPYKEIVAAAAAAAASIRVKREVVTVEEVGDGVEGVRVYHRRHRNLATLAKNIKRDDDDDEEEDSKPAAASTALALAPSPAPSSPRGKVDRWSAQRYAAGQAALLGIMRARGATAAKPARRAELRAEARAHIGDTGLLDHLLLHAADKVPAGSGDRIRRRYNVDGALEYFLEPAGLAAVRKEAGVEDPYWVPPPGWKLGDPVSPDAVALAAKKKVEELAAELAVVKRQVKKLNSNLVQVGNEAYILSKGYDCMMKANENLGKELLSLEEKYDNATQANGALKEELLLLKDNYESMAEKNAKLEGQMVDISSCFQFLKEDMPDIEGDGQQQMLMLKPADPCVNEPSKADIDKQEACAGNVPGDAAVGTSKATAVDSSISISEKRMSRKCRMRICKPQGTFQWAKTSAGGEACSPTALPEPLTPGGDLVITNFDAVIYNLAPSSLEYLAADGLPTPTSASSTTAFSTRLPATPGSPLLSPSMTLDVDDLQAVRPCSGGLGSQLPHKDTSSSSSAPCMLEAGKKALVLDGGNVGTELALATPSY</sequence>
<evidence type="ECO:0000256" key="1">
    <source>
        <dbReference type="SAM" id="Coils"/>
    </source>
</evidence>
<dbReference type="Gramene" id="TVU48964">
    <property type="protein sequence ID" value="TVU48964"/>
    <property type="gene ID" value="EJB05_00252"/>
</dbReference>
<dbReference type="GO" id="GO:0051177">
    <property type="term" value="P:meiotic sister chromatid cohesion"/>
    <property type="evidence" value="ECO:0007669"/>
    <property type="project" value="InterPro"/>
</dbReference>
<dbReference type="Proteomes" id="UP000324897">
    <property type="component" value="Chromosome 6"/>
</dbReference>
<feature type="domain" description="PTC1-like winged helix-turn-helix" evidence="3">
    <location>
        <begin position="576"/>
        <end position="657"/>
    </location>
</feature>
<keyword evidence="5" id="KW-1185">Reference proteome</keyword>
<keyword evidence="1" id="KW-0175">Coiled coil</keyword>
<feature type="compositionally biased region" description="Basic residues" evidence="2">
    <location>
        <begin position="393"/>
        <end position="413"/>
    </location>
</feature>
<protein>
    <recommendedName>
        <fullName evidence="3">PTC1-like winged helix-turn-helix domain-containing protein</fullName>
    </recommendedName>
</protein>
<dbReference type="Pfam" id="PF25874">
    <property type="entry name" value="WHD_plant_repro"/>
    <property type="match status" value="1"/>
</dbReference>
<feature type="region of interest" description="Disordered" evidence="2">
    <location>
        <begin position="200"/>
        <end position="298"/>
    </location>
</feature>